<reference evidence="1" key="1">
    <citation type="submission" date="2022-01" db="EMBL/GenBank/DDBJ databases">
        <title>Genetic Characterization of Carbapenem-resistant Citrobacter spp. from China: a multicenter study.</title>
        <authorList>
            <person name="Ye L."/>
        </authorList>
    </citation>
    <scope>NUCLEOTIDE SEQUENCE</scope>
    <source>
        <strain evidence="1">IR5464</strain>
    </source>
</reference>
<evidence type="ECO:0000313" key="2">
    <source>
        <dbReference type="Proteomes" id="UP001147046"/>
    </source>
</evidence>
<sequence>MPGSRRGPRLYLAVHVCHEQRTASLRWGADVIHRKPEDQHAVFRFTTYLHH</sequence>
<name>A0AAJ1N536_9ENTR</name>
<organism evidence="1 2">
    <name type="scientific">Citrobacter portucalensis</name>
    <dbReference type="NCBI Taxonomy" id="1639133"/>
    <lineage>
        <taxon>Bacteria</taxon>
        <taxon>Pseudomonadati</taxon>
        <taxon>Pseudomonadota</taxon>
        <taxon>Gammaproteobacteria</taxon>
        <taxon>Enterobacterales</taxon>
        <taxon>Enterobacteriaceae</taxon>
        <taxon>Citrobacter</taxon>
        <taxon>Citrobacter freundii complex</taxon>
    </lineage>
</organism>
<dbReference type="EMBL" id="JAKIHV010000001">
    <property type="protein sequence ID" value="MDE9621740.1"/>
    <property type="molecule type" value="Genomic_DNA"/>
</dbReference>
<proteinExistence type="predicted"/>
<dbReference type="RefSeq" id="WP_154816728.1">
    <property type="nucleotide sequence ID" value="NZ_AP022378.1"/>
</dbReference>
<evidence type="ECO:0000313" key="1">
    <source>
        <dbReference type="EMBL" id="MDE9621740.1"/>
    </source>
</evidence>
<dbReference type="Proteomes" id="UP001147046">
    <property type="component" value="Unassembled WGS sequence"/>
</dbReference>
<accession>A0AAJ1N536</accession>
<gene>
    <name evidence="1" type="ORF">L2102_00145</name>
</gene>
<dbReference type="AlphaFoldDB" id="A0AAJ1N536"/>
<protein>
    <submittedName>
        <fullName evidence="1">Uncharacterized protein</fullName>
    </submittedName>
</protein>
<comment type="caution">
    <text evidence="1">The sequence shown here is derived from an EMBL/GenBank/DDBJ whole genome shotgun (WGS) entry which is preliminary data.</text>
</comment>